<dbReference type="CDD" id="cd00299">
    <property type="entry name" value="GST_C_family"/>
    <property type="match status" value="1"/>
</dbReference>
<dbReference type="Pfam" id="PF14497">
    <property type="entry name" value="GST_C_3"/>
    <property type="match status" value="1"/>
</dbReference>
<feature type="domain" description="GST N-terminal" evidence="1">
    <location>
        <begin position="2"/>
        <end position="81"/>
    </location>
</feature>
<dbReference type="Pfam" id="PF13417">
    <property type="entry name" value="GST_N_3"/>
    <property type="match status" value="1"/>
</dbReference>
<dbReference type="CDD" id="cd00570">
    <property type="entry name" value="GST_N_family"/>
    <property type="match status" value="1"/>
</dbReference>
<proteinExistence type="predicted"/>
<organism evidence="2 3">
    <name type="scientific">Marivita hallyeonensis</name>
    <dbReference type="NCBI Taxonomy" id="996342"/>
    <lineage>
        <taxon>Bacteria</taxon>
        <taxon>Pseudomonadati</taxon>
        <taxon>Pseudomonadota</taxon>
        <taxon>Alphaproteobacteria</taxon>
        <taxon>Rhodobacterales</taxon>
        <taxon>Roseobacteraceae</taxon>
        <taxon>Marivita</taxon>
    </lineage>
</organism>
<keyword evidence="2" id="KW-0808">Transferase</keyword>
<dbReference type="AlphaFoldDB" id="A0A1M5SB21"/>
<dbReference type="Gene3D" id="3.40.30.110">
    <property type="match status" value="2"/>
</dbReference>
<dbReference type="RefSeq" id="WP_072777375.1">
    <property type="nucleotide sequence ID" value="NZ_FQXC01000002.1"/>
</dbReference>
<dbReference type="EMBL" id="FQXC01000002">
    <property type="protein sequence ID" value="SHH35696.1"/>
    <property type="molecule type" value="Genomic_DNA"/>
</dbReference>
<dbReference type="InterPro" id="IPR004045">
    <property type="entry name" value="Glutathione_S-Trfase_N"/>
</dbReference>
<dbReference type="PROSITE" id="PS50404">
    <property type="entry name" value="GST_NTER"/>
    <property type="match status" value="1"/>
</dbReference>
<dbReference type="OrthoDB" id="5791869at2"/>
<keyword evidence="3" id="KW-1185">Reference proteome</keyword>
<reference evidence="2 3" key="1">
    <citation type="submission" date="2016-11" db="EMBL/GenBank/DDBJ databases">
        <authorList>
            <person name="Jaros S."/>
            <person name="Januszkiewicz K."/>
            <person name="Wedrychowicz H."/>
        </authorList>
    </citation>
    <scope>NUCLEOTIDE SEQUENCE [LARGE SCALE GENOMIC DNA]</scope>
    <source>
        <strain evidence="2 3">DSM 29431</strain>
    </source>
</reference>
<dbReference type="InterPro" id="IPR036249">
    <property type="entry name" value="Thioredoxin-like_sf"/>
</dbReference>
<dbReference type="InterPro" id="IPR004046">
    <property type="entry name" value="GST_C"/>
</dbReference>
<dbReference type="GO" id="GO:0016740">
    <property type="term" value="F:transferase activity"/>
    <property type="evidence" value="ECO:0007669"/>
    <property type="project" value="UniProtKB-KW"/>
</dbReference>
<dbReference type="SUPFAM" id="SSF47616">
    <property type="entry name" value="GST C-terminal domain-like"/>
    <property type="match status" value="1"/>
</dbReference>
<dbReference type="STRING" id="996342.SAMN05443551_2071"/>
<name>A0A1M5SB21_9RHOB</name>
<dbReference type="SUPFAM" id="SSF52833">
    <property type="entry name" value="Thioredoxin-like"/>
    <property type="match status" value="1"/>
</dbReference>
<evidence type="ECO:0000259" key="1">
    <source>
        <dbReference type="PROSITE" id="PS50404"/>
    </source>
</evidence>
<sequence>MSDIILHHYDLSPFSEKIRLTLGYKGLDWNSVIVEAVPPRPLLDTLTGGYRRVPVLQVGADIYCDTEVIFHALERIKPAPTLYPTGEGISKALSLWWDRSTWKPAIGVLVDYIGEHLPEEFLKDRKDNYLGYDMSKEGMAPMLPAYVQQMTAFADWLASMLRENGDYLTGKHLSAADLTCYHSLWLLRANCGAEAIDAQLGLAPEVIAWMDRIAAIGHGNKTDMTPEEALAVAKAATPAHPGLGDNDPSGIAVGTTVTVTPDDNARVPVTGTLVGADTQEIVIAIDSPEAGRLHVHFPRAGFETIAQSNSARSAA</sequence>
<dbReference type="Proteomes" id="UP000184221">
    <property type="component" value="Unassembled WGS sequence"/>
</dbReference>
<evidence type="ECO:0000313" key="3">
    <source>
        <dbReference type="Proteomes" id="UP000184221"/>
    </source>
</evidence>
<dbReference type="InterPro" id="IPR036282">
    <property type="entry name" value="Glutathione-S-Trfase_C_sf"/>
</dbReference>
<gene>
    <name evidence="2" type="ORF">SAMN05443551_2071</name>
</gene>
<accession>A0A1M5SB21</accession>
<evidence type="ECO:0000313" key="2">
    <source>
        <dbReference type="EMBL" id="SHH35696.1"/>
    </source>
</evidence>
<protein>
    <submittedName>
        <fullName evidence="2">Glutathione S-transferase</fullName>
    </submittedName>
</protein>